<keyword evidence="2" id="KW-0808">Transferase</keyword>
<keyword evidence="3" id="KW-1185">Reference proteome</keyword>
<dbReference type="InterPro" id="IPR000719">
    <property type="entry name" value="Prot_kinase_dom"/>
</dbReference>
<organism evidence="2 3">
    <name type="scientific">Rhizoclosmatium globosum</name>
    <dbReference type="NCBI Taxonomy" id="329046"/>
    <lineage>
        <taxon>Eukaryota</taxon>
        <taxon>Fungi</taxon>
        <taxon>Fungi incertae sedis</taxon>
        <taxon>Chytridiomycota</taxon>
        <taxon>Chytridiomycota incertae sedis</taxon>
        <taxon>Chytridiomycetes</taxon>
        <taxon>Chytridiales</taxon>
        <taxon>Chytriomycetaceae</taxon>
        <taxon>Rhizoclosmatium</taxon>
    </lineage>
</organism>
<keyword evidence="2" id="KW-0418">Kinase</keyword>
<dbReference type="InterPro" id="IPR011009">
    <property type="entry name" value="Kinase-like_dom_sf"/>
</dbReference>
<dbReference type="PANTHER" id="PTHR24347">
    <property type="entry name" value="SERINE/THREONINE-PROTEIN KINASE"/>
    <property type="match status" value="1"/>
</dbReference>
<dbReference type="GO" id="GO:0004672">
    <property type="term" value="F:protein kinase activity"/>
    <property type="evidence" value="ECO:0007669"/>
    <property type="project" value="InterPro"/>
</dbReference>
<evidence type="ECO:0000313" key="2">
    <source>
        <dbReference type="EMBL" id="ORY36484.1"/>
    </source>
</evidence>
<dbReference type="Pfam" id="PF00069">
    <property type="entry name" value="Pkinase"/>
    <property type="match status" value="1"/>
</dbReference>
<evidence type="ECO:0000313" key="3">
    <source>
        <dbReference type="Proteomes" id="UP000193642"/>
    </source>
</evidence>
<protein>
    <submittedName>
        <fullName evidence="2">Kinase-like protein</fullName>
    </submittedName>
</protein>
<gene>
    <name evidence="2" type="ORF">BCR33DRAFT_742744</name>
</gene>
<dbReference type="PROSITE" id="PS50011">
    <property type="entry name" value="PROTEIN_KINASE_DOM"/>
    <property type="match status" value="1"/>
</dbReference>
<reference evidence="2 3" key="1">
    <citation type="submission" date="2016-07" db="EMBL/GenBank/DDBJ databases">
        <title>Pervasive Adenine N6-methylation of Active Genes in Fungi.</title>
        <authorList>
            <consortium name="DOE Joint Genome Institute"/>
            <person name="Mondo S.J."/>
            <person name="Dannebaum R.O."/>
            <person name="Kuo R.C."/>
            <person name="Labutti K."/>
            <person name="Haridas S."/>
            <person name="Kuo A."/>
            <person name="Salamov A."/>
            <person name="Ahrendt S.R."/>
            <person name="Lipzen A."/>
            <person name="Sullivan W."/>
            <person name="Andreopoulos W.B."/>
            <person name="Clum A."/>
            <person name="Lindquist E."/>
            <person name="Daum C."/>
            <person name="Ramamoorthy G.K."/>
            <person name="Gryganskyi A."/>
            <person name="Culley D."/>
            <person name="Magnuson J.K."/>
            <person name="James T.Y."/>
            <person name="O'Malley M.A."/>
            <person name="Stajich J.E."/>
            <person name="Spatafora J.W."/>
            <person name="Visel A."/>
            <person name="Grigoriev I.V."/>
        </authorList>
    </citation>
    <scope>NUCLEOTIDE SEQUENCE [LARGE SCALE GENOMIC DNA]</scope>
    <source>
        <strain evidence="2 3">JEL800</strain>
    </source>
</reference>
<evidence type="ECO:0000259" key="1">
    <source>
        <dbReference type="PROSITE" id="PS50011"/>
    </source>
</evidence>
<proteinExistence type="predicted"/>
<dbReference type="OrthoDB" id="407410at2759"/>
<dbReference type="GO" id="GO:0005524">
    <property type="term" value="F:ATP binding"/>
    <property type="evidence" value="ECO:0007669"/>
    <property type="project" value="InterPro"/>
</dbReference>
<dbReference type="EMBL" id="MCGO01000055">
    <property type="protein sequence ID" value="ORY36484.1"/>
    <property type="molecule type" value="Genomic_DNA"/>
</dbReference>
<feature type="domain" description="Protein kinase" evidence="1">
    <location>
        <begin position="36"/>
        <end position="311"/>
    </location>
</feature>
<dbReference type="SUPFAM" id="SSF56112">
    <property type="entry name" value="Protein kinase-like (PK-like)"/>
    <property type="match status" value="1"/>
</dbReference>
<name>A0A1Y2BP09_9FUNG</name>
<dbReference type="Proteomes" id="UP000193642">
    <property type="component" value="Unassembled WGS sequence"/>
</dbReference>
<dbReference type="STRING" id="329046.A0A1Y2BP09"/>
<dbReference type="Gene3D" id="3.30.200.20">
    <property type="entry name" value="Phosphorylase Kinase, domain 1"/>
    <property type="match status" value="1"/>
</dbReference>
<accession>A0A1Y2BP09</accession>
<comment type="caution">
    <text evidence="2">The sequence shown here is derived from an EMBL/GenBank/DDBJ whole genome shotgun (WGS) entry which is preliminary data.</text>
</comment>
<dbReference type="AlphaFoldDB" id="A0A1Y2BP09"/>
<sequence>MERNTSSPPQGRRPFAQGIPIAEYDRAITGSTDLSGEKKERIEHHRVEDVTDLEKKYRIGRKLGQLSVLTGHCFACKSLKKKAGSPKVYEQLQREVAIMKLVRHRNIIKLHEVYETPKKIFLVMEQFCGFWSFGRKTNAMLSAVELANWTKDSADVQKMTFDQSFGNWLMPWHRSSRHKPANILLSSSDPFDKWNIKVSDFGLATWNNQCTMMENVVGTPLYMAPEILQNLPYSAQCDIWSIGVLTYILLCGFTKEIQGAFQKMVMDGKITYPHEYWKSIAPGAKNLCEGMLRTDPAKRISAKEIISHPWIRYCAPSDLCTQYELELLIQCQPSRGNLSLAQVETAKLPLLEQCLLKYQYLL</sequence>
<dbReference type="Gene3D" id="1.10.510.10">
    <property type="entry name" value="Transferase(Phosphotransferase) domain 1"/>
    <property type="match status" value="1"/>
</dbReference>